<accession>A0A2N4TSS3</accession>
<dbReference type="RefSeq" id="WP_102065828.1">
    <property type="nucleotide sequence ID" value="NZ_PKQE01000002.1"/>
</dbReference>
<dbReference type="EMBL" id="PKQE01000002">
    <property type="protein sequence ID" value="PLC42772.1"/>
    <property type="molecule type" value="Genomic_DNA"/>
</dbReference>
<organism evidence="2 3">
    <name type="scientific">Ralstonia pickettii</name>
    <name type="common">Burkholderia pickettii</name>
    <dbReference type="NCBI Taxonomy" id="329"/>
    <lineage>
        <taxon>Bacteria</taxon>
        <taxon>Pseudomonadati</taxon>
        <taxon>Pseudomonadota</taxon>
        <taxon>Betaproteobacteria</taxon>
        <taxon>Burkholderiales</taxon>
        <taxon>Burkholderiaceae</taxon>
        <taxon>Ralstonia</taxon>
    </lineage>
</organism>
<dbReference type="Proteomes" id="UP000234456">
    <property type="component" value="Unassembled WGS sequence"/>
</dbReference>
<sequence length="151" mass="15988">MNIRSNVPVIRIALLALVSLIASLAAAAALAAPPAKVASCDGIKEAYPILGTQCTNHYAKINHAPATASERRETYFARIAVLEIFRKALLCNGMYGASKSEQQRFASGEPGHLQALANLHAAMTAAGDPNVPALYTAADLEEVSIKKQQCK</sequence>
<feature type="signal peptide" evidence="1">
    <location>
        <begin position="1"/>
        <end position="31"/>
    </location>
</feature>
<reference evidence="2 3" key="1">
    <citation type="submission" date="2017-12" db="EMBL/GenBank/DDBJ databases">
        <title>Draft genome sequence of Ralstonia pickettii 52.</title>
        <authorList>
            <person name="Zheng B."/>
        </authorList>
    </citation>
    <scope>NUCLEOTIDE SEQUENCE [LARGE SCALE GENOMIC DNA]</scope>
    <source>
        <strain evidence="2 3">52</strain>
    </source>
</reference>
<dbReference type="AlphaFoldDB" id="A0A2N4TSS3"/>
<keyword evidence="1" id="KW-0732">Signal</keyword>
<feature type="chain" id="PRO_5014606799" evidence="1">
    <location>
        <begin position="32"/>
        <end position="151"/>
    </location>
</feature>
<name>A0A2N4TSS3_RALPI</name>
<proteinExistence type="predicted"/>
<evidence type="ECO:0000313" key="3">
    <source>
        <dbReference type="Proteomes" id="UP000234456"/>
    </source>
</evidence>
<evidence type="ECO:0000313" key="2">
    <source>
        <dbReference type="EMBL" id="PLC42772.1"/>
    </source>
</evidence>
<dbReference type="OrthoDB" id="8927253at2"/>
<gene>
    <name evidence="2" type="ORF">C0Q88_12620</name>
</gene>
<evidence type="ECO:0000256" key="1">
    <source>
        <dbReference type="SAM" id="SignalP"/>
    </source>
</evidence>
<protein>
    <submittedName>
        <fullName evidence="2">Uncharacterized protein</fullName>
    </submittedName>
</protein>
<comment type="caution">
    <text evidence="2">The sequence shown here is derived from an EMBL/GenBank/DDBJ whole genome shotgun (WGS) entry which is preliminary data.</text>
</comment>